<proteinExistence type="predicted"/>
<evidence type="ECO:0000313" key="1">
    <source>
        <dbReference type="Proteomes" id="UP000887579"/>
    </source>
</evidence>
<protein>
    <submittedName>
        <fullName evidence="2">N-acetyllactosaminide beta-1,3-N-acetylglucosaminyltransferase</fullName>
    </submittedName>
</protein>
<organism evidence="1 2">
    <name type="scientific">Panagrolaimus sp. ES5</name>
    <dbReference type="NCBI Taxonomy" id="591445"/>
    <lineage>
        <taxon>Eukaryota</taxon>
        <taxon>Metazoa</taxon>
        <taxon>Ecdysozoa</taxon>
        <taxon>Nematoda</taxon>
        <taxon>Chromadorea</taxon>
        <taxon>Rhabditida</taxon>
        <taxon>Tylenchina</taxon>
        <taxon>Panagrolaimomorpha</taxon>
        <taxon>Panagrolaimoidea</taxon>
        <taxon>Panagrolaimidae</taxon>
        <taxon>Panagrolaimus</taxon>
    </lineage>
</organism>
<name>A0AC34G7Q4_9BILA</name>
<accession>A0AC34G7Q4</accession>
<dbReference type="WBParaSite" id="ES5_v2.g25674.t1">
    <property type="protein sequence ID" value="ES5_v2.g25674.t1"/>
    <property type="gene ID" value="ES5_v2.g25674"/>
</dbReference>
<dbReference type="Proteomes" id="UP000887579">
    <property type="component" value="Unplaced"/>
</dbReference>
<reference evidence="2" key="1">
    <citation type="submission" date="2022-11" db="UniProtKB">
        <authorList>
            <consortium name="WormBaseParasite"/>
        </authorList>
    </citation>
    <scope>IDENTIFICATION</scope>
</reference>
<evidence type="ECO:0000313" key="2">
    <source>
        <dbReference type="WBParaSite" id="ES5_v2.g25674.t1"/>
    </source>
</evidence>
<sequence>MQIYNLRGYFVGLQHCVYPNIIERSLTAFERITLILHISFDRLRSSLIPQIDNWDGPISLAVVFPSKYNFKSAETKCVINFINVLYNNHTGVREKLSVHLMFQNQKSKDCEIMNTFETAETDLENATCKDDTVYTQKELISKMAHYAVNDARNLARNLSTTKYILIADMDHFFSKNFESKMLGLAKTTLDNDPKTVLVYRIFEVANSAKKMPETKKDLQKLLRQNKAQEFHKFYGAHSIPKLQEWFKVPDFGPSNTSIQYYRKYRSYHWEPQFVSLTDIPYHDSTFYYSLRDNTVLRWEMCRAGYKFAIINDVFMYHPGIKTRKESNVI</sequence>